<organism evidence="2 4">
    <name type="scientific">Galleria mellonella</name>
    <name type="common">Greater wax moth</name>
    <dbReference type="NCBI Taxonomy" id="7137"/>
    <lineage>
        <taxon>Eukaryota</taxon>
        <taxon>Metazoa</taxon>
        <taxon>Ecdysozoa</taxon>
        <taxon>Arthropoda</taxon>
        <taxon>Hexapoda</taxon>
        <taxon>Insecta</taxon>
        <taxon>Pterygota</taxon>
        <taxon>Neoptera</taxon>
        <taxon>Endopterygota</taxon>
        <taxon>Lepidoptera</taxon>
        <taxon>Glossata</taxon>
        <taxon>Ditrysia</taxon>
        <taxon>Pyraloidea</taxon>
        <taxon>Pyralidae</taxon>
        <taxon>Galleriinae</taxon>
        <taxon>Galleria</taxon>
    </lineage>
</organism>
<evidence type="ECO:0000256" key="1">
    <source>
        <dbReference type="SAM" id="Phobius"/>
    </source>
</evidence>
<dbReference type="RefSeq" id="XP_052752395.1">
    <property type="nucleotide sequence ID" value="XM_052896435.1"/>
</dbReference>
<reference evidence="3 4" key="1">
    <citation type="submission" date="2025-05" db="UniProtKB">
        <authorList>
            <consortium name="RefSeq"/>
        </authorList>
    </citation>
    <scope>IDENTIFICATION</scope>
    <source>
        <tissue evidence="3 4">Whole larvae</tissue>
    </source>
</reference>
<proteinExistence type="predicted"/>
<dbReference type="RefSeq" id="XP_052752396.1">
    <property type="nucleotide sequence ID" value="XM_052896436.1"/>
</dbReference>
<sequence>MARRHIYTGMYSRSHHRNHGRQNSDRPLVTTYIRQFIKLATDNLWFVYNKITNSYTRVTLATVFIVVLLSFLIPDISQKIHAKNDLKSMKKIINLMSQEVSRAEVACHAVADDICYLHCSMHDHAAYTNKDLRDLSMCTNCCMHSALPEPIQIEKKIGFFRRIFFPQRNTSHKVI</sequence>
<name>A0ABM3MM17_GALME</name>
<keyword evidence="1" id="KW-0812">Transmembrane</keyword>
<evidence type="ECO:0000313" key="4">
    <source>
        <dbReference type="RefSeq" id="XP_052752396.1"/>
    </source>
</evidence>
<accession>A0ABM3MM17</accession>
<evidence type="ECO:0000313" key="2">
    <source>
        <dbReference type="Proteomes" id="UP001652740"/>
    </source>
</evidence>
<dbReference type="Proteomes" id="UP001652740">
    <property type="component" value="Unplaced"/>
</dbReference>
<keyword evidence="1" id="KW-1133">Transmembrane helix</keyword>
<protein>
    <submittedName>
        <fullName evidence="3 4">Uncharacterized protein LOC116413001 isoform X2</fullName>
    </submittedName>
</protein>
<gene>
    <name evidence="3 4" type="primary">LOC116413001</name>
</gene>
<feature type="transmembrane region" description="Helical" evidence="1">
    <location>
        <begin position="54"/>
        <end position="73"/>
    </location>
</feature>
<dbReference type="GeneID" id="116413001"/>
<evidence type="ECO:0000313" key="3">
    <source>
        <dbReference type="RefSeq" id="XP_052752395.1"/>
    </source>
</evidence>
<keyword evidence="1" id="KW-0472">Membrane</keyword>
<keyword evidence="2" id="KW-1185">Reference proteome</keyword>